<dbReference type="Proteomes" id="UP001151532">
    <property type="component" value="Chromosome 12"/>
</dbReference>
<accession>A0A9Q0ZVX7</accession>
<comment type="caution">
    <text evidence="2">The sequence shown here is derived from an EMBL/GenBank/DDBJ whole genome shotgun (WGS) entry which is preliminary data.</text>
</comment>
<organism evidence="2 3">
    <name type="scientific">Salix purpurea</name>
    <name type="common">Purple osier willow</name>
    <dbReference type="NCBI Taxonomy" id="77065"/>
    <lineage>
        <taxon>Eukaryota</taxon>
        <taxon>Viridiplantae</taxon>
        <taxon>Streptophyta</taxon>
        <taxon>Embryophyta</taxon>
        <taxon>Tracheophyta</taxon>
        <taxon>Spermatophyta</taxon>
        <taxon>Magnoliopsida</taxon>
        <taxon>eudicotyledons</taxon>
        <taxon>Gunneridae</taxon>
        <taxon>Pentapetalae</taxon>
        <taxon>rosids</taxon>
        <taxon>fabids</taxon>
        <taxon>Malpighiales</taxon>
        <taxon>Salicaceae</taxon>
        <taxon>Saliceae</taxon>
        <taxon>Salix</taxon>
    </lineage>
</organism>
<keyword evidence="1" id="KW-1133">Transmembrane helix</keyword>
<evidence type="ECO:0000256" key="1">
    <source>
        <dbReference type="SAM" id="Phobius"/>
    </source>
</evidence>
<dbReference type="EMBL" id="JAPFFK010000008">
    <property type="protein sequence ID" value="KAJ6748918.1"/>
    <property type="molecule type" value="Genomic_DNA"/>
</dbReference>
<proteinExistence type="predicted"/>
<gene>
    <name evidence="2" type="ORF">OIU79_029912</name>
</gene>
<dbReference type="AlphaFoldDB" id="A0A9Q0ZVX7"/>
<evidence type="ECO:0000313" key="3">
    <source>
        <dbReference type="Proteomes" id="UP001151532"/>
    </source>
</evidence>
<protein>
    <submittedName>
        <fullName evidence="2">Uncharacterized protein</fullName>
    </submittedName>
</protein>
<evidence type="ECO:0000313" key="2">
    <source>
        <dbReference type="EMBL" id="KAJ6748918.1"/>
    </source>
</evidence>
<keyword evidence="3" id="KW-1185">Reference proteome</keyword>
<feature type="transmembrane region" description="Helical" evidence="1">
    <location>
        <begin position="12"/>
        <end position="29"/>
    </location>
</feature>
<keyword evidence="1" id="KW-0812">Transmembrane</keyword>
<keyword evidence="1" id="KW-0472">Membrane</keyword>
<name>A0A9Q0ZVX7_SALPP</name>
<reference evidence="2" key="2">
    <citation type="journal article" date="2023" name="Int. J. Mol. Sci.">
        <title>De Novo Assembly and Annotation of 11 Diverse Shrub Willow (Salix) Genomes Reveals Novel Gene Organization in Sex-Linked Regions.</title>
        <authorList>
            <person name="Hyden B."/>
            <person name="Feng K."/>
            <person name="Yates T.B."/>
            <person name="Jawdy S."/>
            <person name="Cereghino C."/>
            <person name="Smart L.B."/>
            <person name="Muchero W."/>
        </authorList>
    </citation>
    <scope>NUCLEOTIDE SEQUENCE</scope>
    <source>
        <tissue evidence="2">Shoot tip</tissue>
    </source>
</reference>
<sequence length="30" mass="3251">MAFIISFIEFSSPSSCVFIIISACLLIGLK</sequence>
<reference evidence="2" key="1">
    <citation type="submission" date="2022-11" db="EMBL/GenBank/DDBJ databases">
        <authorList>
            <person name="Hyden B.L."/>
            <person name="Feng K."/>
            <person name="Yates T."/>
            <person name="Jawdy S."/>
            <person name="Smart L.B."/>
            <person name="Muchero W."/>
        </authorList>
    </citation>
    <scope>NUCLEOTIDE SEQUENCE</scope>
    <source>
        <tissue evidence="2">Shoot tip</tissue>
    </source>
</reference>